<reference evidence="1 2" key="1">
    <citation type="journal article" date="2020" name="mSystems">
        <title>Defining Genomic and Predicted Metabolic Features of the Acetobacterium Genus.</title>
        <authorList>
            <person name="Ross D.E."/>
            <person name="Marshall C.W."/>
            <person name="Gulliver D."/>
            <person name="May H.D."/>
            <person name="Norman R.S."/>
        </authorList>
    </citation>
    <scope>NUCLEOTIDE SEQUENCE [LARGE SCALE GENOMIC DNA]</scope>
    <source>
        <strain evidence="1 2">DSM 4132</strain>
    </source>
</reference>
<comment type="caution">
    <text evidence="1">The sequence shown here is derived from an EMBL/GenBank/DDBJ whole genome shotgun (WGS) entry which is preliminary data.</text>
</comment>
<sequence length="101" mass="11231">MELNKIRQSGEIVIAKSRKRRGFEGVEKGTNSLTKASEGMEGVFSKLRSSEQKIINEPDRLFLAANPFNPFIKEPAAKNIHGQQGAAKECWLTRMVGTVIN</sequence>
<evidence type="ECO:0000313" key="2">
    <source>
        <dbReference type="Proteomes" id="UP000622405"/>
    </source>
</evidence>
<dbReference type="EMBL" id="WJBE01000003">
    <property type="protein sequence ID" value="MBC3898916.1"/>
    <property type="molecule type" value="Genomic_DNA"/>
</dbReference>
<dbReference type="RefSeq" id="WP_186893506.1">
    <property type="nucleotide sequence ID" value="NZ_WJBE01000003.1"/>
</dbReference>
<evidence type="ECO:0000313" key="1">
    <source>
        <dbReference type="EMBL" id="MBC3898916.1"/>
    </source>
</evidence>
<protein>
    <submittedName>
        <fullName evidence="1">Uncharacterized protein</fullName>
    </submittedName>
</protein>
<organism evidence="1 2">
    <name type="scientific">Acetobacterium malicum</name>
    <dbReference type="NCBI Taxonomy" id="52692"/>
    <lineage>
        <taxon>Bacteria</taxon>
        <taxon>Bacillati</taxon>
        <taxon>Bacillota</taxon>
        <taxon>Clostridia</taxon>
        <taxon>Eubacteriales</taxon>
        <taxon>Eubacteriaceae</taxon>
        <taxon>Acetobacterium</taxon>
    </lineage>
</organism>
<name>A0ABR6YUP9_9FIRM</name>
<accession>A0ABR6YUP9</accession>
<keyword evidence="2" id="KW-1185">Reference proteome</keyword>
<proteinExistence type="predicted"/>
<gene>
    <name evidence="1" type="ORF">GH811_04725</name>
</gene>
<dbReference type="Proteomes" id="UP000622405">
    <property type="component" value="Unassembled WGS sequence"/>
</dbReference>